<dbReference type="RefSeq" id="WP_092737976.1">
    <property type="nucleotide sequence ID" value="NZ_FNAS01000024.1"/>
</dbReference>
<feature type="transmembrane region" description="Helical" evidence="3">
    <location>
        <begin position="408"/>
        <end position="429"/>
    </location>
</feature>
<evidence type="ECO:0000256" key="1">
    <source>
        <dbReference type="SAM" id="Coils"/>
    </source>
</evidence>
<keyword evidence="3" id="KW-1133">Transmembrane helix</keyword>
<organism evidence="5 6">
    <name type="scientific">Riemerella columbipharyngis</name>
    <dbReference type="NCBI Taxonomy" id="1071918"/>
    <lineage>
        <taxon>Bacteria</taxon>
        <taxon>Pseudomonadati</taxon>
        <taxon>Bacteroidota</taxon>
        <taxon>Flavobacteriia</taxon>
        <taxon>Flavobacteriales</taxon>
        <taxon>Weeksellaceae</taxon>
        <taxon>Riemerella</taxon>
    </lineage>
</organism>
<dbReference type="NCBIfam" id="TIGR02675">
    <property type="entry name" value="tape_meas_nterm"/>
    <property type="match status" value="1"/>
</dbReference>
<keyword evidence="3" id="KW-0812">Transmembrane</keyword>
<dbReference type="Pfam" id="PF20155">
    <property type="entry name" value="TMP_3"/>
    <property type="match status" value="1"/>
</dbReference>
<feature type="compositionally biased region" description="Polar residues" evidence="2">
    <location>
        <begin position="536"/>
        <end position="556"/>
    </location>
</feature>
<evidence type="ECO:0000313" key="5">
    <source>
        <dbReference type="EMBL" id="SDE77043.1"/>
    </source>
</evidence>
<feature type="transmembrane region" description="Helical" evidence="3">
    <location>
        <begin position="380"/>
        <end position="402"/>
    </location>
</feature>
<evidence type="ECO:0000259" key="4">
    <source>
        <dbReference type="Pfam" id="PF20155"/>
    </source>
</evidence>
<accession>A0A1G7FMD9</accession>
<sequence length="641" mass="69048">MSYSFSLFLKDYASSALMKISNSVSNFDSNLRRSQTNLQNKFDKSTKSINELNERLNVLNRQRTASTSINDIRRLKTEINKTEHELKKLENLPPKGLGERLRSIGGQMGGLIGLAGGFSIAMAGIGAVRSLFEKGVELEQTNTKFEVLLGSADNAKKMLSDLNNYANLTPYSNDAIIKNSELMLSFGIAQDKIMPNMKMLGDIAMGNEEKLGGLSLAYSQVMSTGKLMGQDLLQMINQGFNPLQVISKNTGISMGDLKKKMEEGAISADMVSEAFRLATSEGGLYYGMADKMAQTAGGKWSTFLGTLKNVVMRIGLKFAEWIKPIFDIGTAFVEKIIPFGKWVIGFLPSLSTFKIIMQGLGIVALAVGGYMLFTNAATIGWSITLGILEGVIWLVEAAQWAWNIAMSLNPIGLVIAGIIAFAGVVVLLWNKLAGFRGAILGVWEVLKGFGAMIKNYIINRLKELLSGITGIGQALIAFFSGDFKKAWSIGEKAGKNLLGFDSKQKLIEDGKNAFNSFNKGWADGHAKAVKTDNKKGTSGASTGVTQQPKSSIFASLTKTNGGTGKGEKGKGGKHRGGLGDKSKGIISGGSKQTHIVVNIGKLQDQTIIKVDSTEKGLSSLGDRVQEILLRAVNSVNQMQTA</sequence>
<proteinExistence type="predicted"/>
<dbReference type="AlphaFoldDB" id="A0A1G7FMD9"/>
<gene>
    <name evidence="5" type="ORF">SAMN05421544_12420</name>
</gene>
<reference evidence="5 6" key="1">
    <citation type="submission" date="2016-10" db="EMBL/GenBank/DDBJ databases">
        <authorList>
            <person name="de Groot N.N."/>
        </authorList>
    </citation>
    <scope>NUCLEOTIDE SEQUENCE [LARGE SCALE GENOMIC DNA]</scope>
    <source>
        <strain evidence="5 6">DSM 24015</strain>
    </source>
</reference>
<feature type="transmembrane region" description="Helical" evidence="3">
    <location>
        <begin position="110"/>
        <end position="132"/>
    </location>
</feature>
<evidence type="ECO:0000313" key="6">
    <source>
        <dbReference type="Proteomes" id="UP000198517"/>
    </source>
</evidence>
<dbReference type="OrthoDB" id="1219342at2"/>
<feature type="transmembrane region" description="Helical" evidence="3">
    <location>
        <begin position="355"/>
        <end position="373"/>
    </location>
</feature>
<feature type="coiled-coil region" evidence="1">
    <location>
        <begin position="35"/>
        <end position="92"/>
    </location>
</feature>
<dbReference type="EMBL" id="FNAS01000024">
    <property type="protein sequence ID" value="SDE77043.1"/>
    <property type="molecule type" value="Genomic_DNA"/>
</dbReference>
<feature type="region of interest" description="Disordered" evidence="2">
    <location>
        <begin position="531"/>
        <end position="585"/>
    </location>
</feature>
<dbReference type="STRING" id="1071918.SAMN05421544_12420"/>
<name>A0A1G7FMD9_9FLAO</name>
<evidence type="ECO:0000256" key="3">
    <source>
        <dbReference type="SAM" id="Phobius"/>
    </source>
</evidence>
<feature type="domain" description="Tape measure protein N-terminal" evidence="4">
    <location>
        <begin position="130"/>
        <end position="308"/>
    </location>
</feature>
<keyword evidence="3" id="KW-0472">Membrane</keyword>
<evidence type="ECO:0000256" key="2">
    <source>
        <dbReference type="SAM" id="MobiDB-lite"/>
    </source>
</evidence>
<dbReference type="Proteomes" id="UP000198517">
    <property type="component" value="Unassembled WGS sequence"/>
</dbReference>
<protein>
    <submittedName>
        <fullName evidence="5">Tape measure domain-containing protein</fullName>
    </submittedName>
</protein>
<dbReference type="InterPro" id="IPR013491">
    <property type="entry name" value="Tape_meas_N"/>
</dbReference>
<keyword evidence="1" id="KW-0175">Coiled coil</keyword>
<keyword evidence="6" id="KW-1185">Reference proteome</keyword>